<dbReference type="SUPFAM" id="SSF55729">
    <property type="entry name" value="Acyl-CoA N-acyltransferases (Nat)"/>
    <property type="match status" value="1"/>
</dbReference>
<name>A0A6L5XZY5_9FIRM</name>
<feature type="domain" description="N-acetyltransferase" evidence="1">
    <location>
        <begin position="1"/>
        <end position="172"/>
    </location>
</feature>
<keyword evidence="3" id="KW-1185">Reference proteome</keyword>
<dbReference type="AlphaFoldDB" id="A0A6L5XZY5"/>
<evidence type="ECO:0000313" key="3">
    <source>
        <dbReference type="Proteomes" id="UP000482209"/>
    </source>
</evidence>
<reference evidence="2 3" key="1">
    <citation type="submission" date="2019-08" db="EMBL/GenBank/DDBJ databases">
        <title>In-depth cultivation of the pig gut microbiome towards novel bacterial diversity and tailored functional studies.</title>
        <authorList>
            <person name="Wylensek D."/>
            <person name="Hitch T.C.A."/>
            <person name="Clavel T."/>
        </authorList>
    </citation>
    <scope>NUCLEOTIDE SEQUENCE [LARGE SCALE GENOMIC DNA]</scope>
    <source>
        <strain evidence="2 3">WCA-693-APC-MOT-I</strain>
    </source>
</reference>
<dbReference type="InterPro" id="IPR016181">
    <property type="entry name" value="Acyl_CoA_acyltransferase"/>
</dbReference>
<dbReference type="EMBL" id="VUMT01000014">
    <property type="protein sequence ID" value="MSS64189.1"/>
    <property type="molecule type" value="Genomic_DNA"/>
</dbReference>
<keyword evidence="2" id="KW-0808">Transferase</keyword>
<dbReference type="Pfam" id="PF00583">
    <property type="entry name" value="Acetyltransf_1"/>
    <property type="match status" value="1"/>
</dbReference>
<proteinExistence type="predicted"/>
<dbReference type="Gene3D" id="3.40.630.30">
    <property type="match status" value="1"/>
</dbReference>
<dbReference type="Proteomes" id="UP000482209">
    <property type="component" value="Unassembled WGS sequence"/>
</dbReference>
<comment type="caution">
    <text evidence="2">The sequence shown here is derived from an EMBL/GenBank/DDBJ whole genome shotgun (WGS) entry which is preliminary data.</text>
</comment>
<dbReference type="GO" id="GO:0016747">
    <property type="term" value="F:acyltransferase activity, transferring groups other than amino-acyl groups"/>
    <property type="evidence" value="ECO:0007669"/>
    <property type="project" value="InterPro"/>
</dbReference>
<gene>
    <name evidence="2" type="ORF">FYJ58_09920</name>
</gene>
<protein>
    <submittedName>
        <fullName evidence="2">GNAT family N-acetyltransferase</fullName>
    </submittedName>
</protein>
<dbReference type="InterPro" id="IPR000182">
    <property type="entry name" value="GNAT_dom"/>
</dbReference>
<accession>A0A6L5XZY5</accession>
<dbReference type="RefSeq" id="WP_154519586.1">
    <property type="nucleotide sequence ID" value="NZ_VUMT01000014.1"/>
</dbReference>
<sequence length="172" mass="19752">MQIRIAEKKDLPMIMDIIHQAQNALKELGISQWQNGYPNENTIRSDIEQAISYVLVENGQILATISISFQEEPSYQQIFNGSFRSNNPYGVIHRIAVSTSCKKQGLATQLISFAKKLIQNHGLNWIRIDTHEGNIPMQQFLKKQGFQYCGIIYLSEEQNADTKRLAYDYQIL</sequence>
<dbReference type="CDD" id="cd04301">
    <property type="entry name" value="NAT_SF"/>
    <property type="match status" value="1"/>
</dbReference>
<evidence type="ECO:0000313" key="2">
    <source>
        <dbReference type="EMBL" id="MSS64189.1"/>
    </source>
</evidence>
<evidence type="ECO:0000259" key="1">
    <source>
        <dbReference type="PROSITE" id="PS51186"/>
    </source>
</evidence>
<dbReference type="PROSITE" id="PS51186">
    <property type="entry name" value="GNAT"/>
    <property type="match status" value="1"/>
</dbReference>
<organism evidence="2 3">
    <name type="scientific">Velocimicrobium porci</name>
    <dbReference type="NCBI Taxonomy" id="2606634"/>
    <lineage>
        <taxon>Bacteria</taxon>
        <taxon>Bacillati</taxon>
        <taxon>Bacillota</taxon>
        <taxon>Clostridia</taxon>
        <taxon>Lachnospirales</taxon>
        <taxon>Lachnospiraceae</taxon>
        <taxon>Velocimicrobium</taxon>
    </lineage>
</organism>